<feature type="chain" id="PRO_5047340006" evidence="4">
    <location>
        <begin position="31"/>
        <end position="397"/>
    </location>
</feature>
<feature type="signal peptide" evidence="4">
    <location>
        <begin position="1"/>
        <end position="30"/>
    </location>
</feature>
<dbReference type="GO" id="GO:0016787">
    <property type="term" value="F:hydrolase activity"/>
    <property type="evidence" value="ECO:0007669"/>
    <property type="project" value="UniProtKB-KW"/>
</dbReference>
<evidence type="ECO:0000256" key="3">
    <source>
        <dbReference type="ARBA" id="ARBA00023098"/>
    </source>
</evidence>
<name>A0ABV1VF68_9ACTN</name>
<dbReference type="PANTHER" id="PTHR10272">
    <property type="entry name" value="PLATELET-ACTIVATING FACTOR ACETYLHYDROLASE"/>
    <property type="match status" value="1"/>
</dbReference>
<evidence type="ECO:0000313" key="5">
    <source>
        <dbReference type="EMBL" id="MER6905140.1"/>
    </source>
</evidence>
<dbReference type="RefSeq" id="WP_350719880.1">
    <property type="nucleotide sequence ID" value="NZ_JBEPCO010000017.1"/>
</dbReference>
<evidence type="ECO:0000313" key="6">
    <source>
        <dbReference type="Proteomes" id="UP001490330"/>
    </source>
</evidence>
<proteinExistence type="predicted"/>
<reference evidence="5 6" key="1">
    <citation type="submission" date="2024-06" db="EMBL/GenBank/DDBJ databases">
        <title>The Natural Products Discovery Center: Release of the First 8490 Sequenced Strains for Exploring Actinobacteria Biosynthetic Diversity.</title>
        <authorList>
            <person name="Kalkreuter E."/>
            <person name="Kautsar S.A."/>
            <person name="Yang D."/>
            <person name="Bader C.D."/>
            <person name="Teijaro C.N."/>
            <person name="Fluegel L."/>
            <person name="Davis C.M."/>
            <person name="Simpson J.R."/>
            <person name="Lauterbach L."/>
            <person name="Steele A.D."/>
            <person name="Gui C."/>
            <person name="Meng S."/>
            <person name="Li G."/>
            <person name="Viehrig K."/>
            <person name="Ye F."/>
            <person name="Su P."/>
            <person name="Kiefer A.F."/>
            <person name="Nichols A."/>
            <person name="Cepeda A.J."/>
            <person name="Yan W."/>
            <person name="Fan B."/>
            <person name="Jiang Y."/>
            <person name="Adhikari A."/>
            <person name="Zheng C.-J."/>
            <person name="Schuster L."/>
            <person name="Cowan T.M."/>
            <person name="Smanski M.J."/>
            <person name="Chevrette M.G."/>
            <person name="De Carvalho L.P.S."/>
            <person name="Shen B."/>
        </authorList>
    </citation>
    <scope>NUCLEOTIDE SEQUENCE [LARGE SCALE GENOMIC DNA]</scope>
    <source>
        <strain evidence="5 6">NPDC000632</strain>
    </source>
</reference>
<keyword evidence="4" id="KW-0732">Signal</keyword>
<keyword evidence="1 5" id="KW-0378">Hydrolase</keyword>
<dbReference type="EMBL" id="JBEPCV010000013">
    <property type="protein sequence ID" value="MER6905140.1"/>
    <property type="molecule type" value="Genomic_DNA"/>
</dbReference>
<dbReference type="Pfam" id="PF03403">
    <property type="entry name" value="PAF-AH_p_II"/>
    <property type="match status" value="2"/>
</dbReference>
<dbReference type="Proteomes" id="UP001490330">
    <property type="component" value="Unassembled WGS sequence"/>
</dbReference>
<protein>
    <submittedName>
        <fullName evidence="5">Alpha/beta hydrolase</fullName>
    </submittedName>
</protein>
<organism evidence="5 6">
    <name type="scientific">Streptomyces flaveolus</name>
    <dbReference type="NCBI Taxonomy" id="67297"/>
    <lineage>
        <taxon>Bacteria</taxon>
        <taxon>Bacillati</taxon>
        <taxon>Actinomycetota</taxon>
        <taxon>Actinomycetes</taxon>
        <taxon>Kitasatosporales</taxon>
        <taxon>Streptomycetaceae</taxon>
        <taxon>Streptomyces</taxon>
    </lineage>
</organism>
<keyword evidence="3" id="KW-0443">Lipid metabolism</keyword>
<gene>
    <name evidence="5" type="ORF">ABT322_15455</name>
</gene>
<accession>A0ABV1VF68</accession>
<dbReference type="InterPro" id="IPR029058">
    <property type="entry name" value="AB_hydrolase_fold"/>
</dbReference>
<dbReference type="SUPFAM" id="SSF53474">
    <property type="entry name" value="alpha/beta-Hydrolases"/>
    <property type="match status" value="1"/>
</dbReference>
<evidence type="ECO:0000256" key="1">
    <source>
        <dbReference type="ARBA" id="ARBA00022801"/>
    </source>
</evidence>
<keyword evidence="2" id="KW-0442">Lipid degradation</keyword>
<keyword evidence="6" id="KW-1185">Reference proteome</keyword>
<dbReference type="Gene3D" id="3.40.50.1820">
    <property type="entry name" value="alpha/beta hydrolase"/>
    <property type="match status" value="1"/>
</dbReference>
<dbReference type="PANTHER" id="PTHR10272:SF0">
    <property type="entry name" value="PLATELET-ACTIVATING FACTOR ACETYLHYDROLASE"/>
    <property type="match status" value="1"/>
</dbReference>
<evidence type="ECO:0000256" key="4">
    <source>
        <dbReference type="SAM" id="SignalP"/>
    </source>
</evidence>
<sequence>MNRGSRTTVLAALLTCALSLPLLGAAPASAVQDAPSVSLAAQDPPAGAELELPALTGPRPVGRRTLHLVDRSRTDPWVPAVGHRELMVSVSYPARSAGGAPAAYMTTEEARLLLEARGLGGVVPAETVAGTRTRARVSAPPAPGRFPLVLLSPGFGMPRTTLTSLADDLASRGYVVAAVDHAYESVGTEFPGGRVLPCVACDEVEPGPEYAKVVPGRAADLSFVVDELTGRGGAGAALSRMIDGRRIGIAGHSIGGAAAAATMAADRRVRAGANLDGDFFVRPGAGLGGRPFLMIGAEATHRPDSTGTDWSEAWNRLHGWKRWLTFDGAGHFSFTDFPWLGDQLGLPDPAVPLSGERGWSLTRDYVAAFFDLHLRGVPGPLLDGPTPSRPEVGFHRP</sequence>
<evidence type="ECO:0000256" key="2">
    <source>
        <dbReference type="ARBA" id="ARBA00022963"/>
    </source>
</evidence>
<comment type="caution">
    <text evidence="5">The sequence shown here is derived from an EMBL/GenBank/DDBJ whole genome shotgun (WGS) entry which is preliminary data.</text>
</comment>